<name>A0A543HVP0_9MICO</name>
<accession>A0A543HVP0</accession>
<dbReference type="EMBL" id="VFPM01000002">
    <property type="protein sequence ID" value="TQM62427.1"/>
    <property type="molecule type" value="Genomic_DNA"/>
</dbReference>
<keyword evidence="3" id="KW-1185">Reference proteome</keyword>
<feature type="signal peptide" evidence="1">
    <location>
        <begin position="1"/>
        <end position="28"/>
    </location>
</feature>
<dbReference type="RefSeq" id="WP_260439721.1">
    <property type="nucleotide sequence ID" value="NZ_VFPM01000002.1"/>
</dbReference>
<protein>
    <recommendedName>
        <fullName evidence="4">Lipoprotein</fullName>
    </recommendedName>
</protein>
<feature type="chain" id="PRO_5022107042" description="Lipoprotein" evidence="1">
    <location>
        <begin position="29"/>
        <end position="330"/>
    </location>
</feature>
<dbReference type="PROSITE" id="PS51318">
    <property type="entry name" value="TAT"/>
    <property type="match status" value="1"/>
</dbReference>
<evidence type="ECO:0000313" key="3">
    <source>
        <dbReference type="Proteomes" id="UP000316747"/>
    </source>
</evidence>
<dbReference type="AlphaFoldDB" id="A0A543HVP0"/>
<keyword evidence="1" id="KW-0732">Signal</keyword>
<evidence type="ECO:0008006" key="4">
    <source>
        <dbReference type="Google" id="ProtNLM"/>
    </source>
</evidence>
<gene>
    <name evidence="2" type="ORF">FBY41_2459</name>
</gene>
<organism evidence="2 3">
    <name type="scientific">Humibacillus xanthopallidus</name>
    <dbReference type="NCBI Taxonomy" id="412689"/>
    <lineage>
        <taxon>Bacteria</taxon>
        <taxon>Bacillati</taxon>
        <taxon>Actinomycetota</taxon>
        <taxon>Actinomycetes</taxon>
        <taxon>Micrococcales</taxon>
        <taxon>Intrasporangiaceae</taxon>
        <taxon>Humibacillus</taxon>
    </lineage>
</organism>
<dbReference type="PROSITE" id="PS51257">
    <property type="entry name" value="PROKAR_LIPOPROTEIN"/>
    <property type="match status" value="1"/>
</dbReference>
<evidence type="ECO:0000256" key="1">
    <source>
        <dbReference type="SAM" id="SignalP"/>
    </source>
</evidence>
<proteinExistence type="predicted"/>
<evidence type="ECO:0000313" key="2">
    <source>
        <dbReference type="EMBL" id="TQM62427.1"/>
    </source>
</evidence>
<reference evidence="2 3" key="1">
    <citation type="submission" date="2019-06" db="EMBL/GenBank/DDBJ databases">
        <title>Genome sequencing of plant associated microbes to promote plant fitness in Sorghum bicolor and Oryza sativa.</title>
        <authorList>
            <person name="Coleman-Derr D."/>
        </authorList>
    </citation>
    <scope>NUCLEOTIDE SEQUENCE [LARGE SCALE GENOMIC DNA]</scope>
    <source>
        <strain evidence="2 3">KV-663</strain>
    </source>
</reference>
<comment type="caution">
    <text evidence="2">The sequence shown here is derived from an EMBL/GenBank/DDBJ whole genome shotgun (WGS) entry which is preliminary data.</text>
</comment>
<dbReference type="InterPro" id="IPR006311">
    <property type="entry name" value="TAT_signal"/>
</dbReference>
<sequence length="330" mass="32964">MPRSATRRRALAAALACAAMLSACTGNADDGPDGGAATATPVVAPSAADTSAQSAVSAAVAASTDVTAAGAAARAKAFTGAALVSANAAAKMLPGRTAGEKADAALSTEGVKVLAVSRAGDAPAQILAQTTLKKTGAPVLVLLTAQTPAGPYQVAALTPVLPSAKIDPFDPTVDGSPAIGDGKGLAAAPDDVVASFADSVRFPGPVTSKLLSVDPLTEQLRQSARAQSQALNNQGTFTQSWTPKDVIGGVRLKDGKGAIVFAHLERHDAIAMRTPQKLTPDKELTLLTGIKQITSEAKLTSNEIIAIVIPASGQSHVVAASDQIVAGSGR</sequence>
<dbReference type="Proteomes" id="UP000316747">
    <property type="component" value="Unassembled WGS sequence"/>
</dbReference>